<proteinExistence type="predicted"/>
<organism evidence="1 2">
    <name type="scientific">Neisseria shayeganii 871</name>
    <dbReference type="NCBI Taxonomy" id="1032488"/>
    <lineage>
        <taxon>Bacteria</taxon>
        <taxon>Pseudomonadati</taxon>
        <taxon>Pseudomonadota</taxon>
        <taxon>Betaproteobacteria</taxon>
        <taxon>Neisseriales</taxon>
        <taxon>Neisseriaceae</taxon>
        <taxon>Neisseria</taxon>
    </lineage>
</organism>
<comment type="caution">
    <text evidence="1">The sequence shown here is derived from an EMBL/GenBank/DDBJ whole genome shotgun (WGS) entry which is preliminary data.</text>
</comment>
<dbReference type="EMBL" id="AGAY01000056">
    <property type="protein sequence ID" value="EGY52242.1"/>
    <property type="molecule type" value="Genomic_DNA"/>
</dbReference>
<dbReference type="Proteomes" id="UP000003019">
    <property type="component" value="Unassembled WGS sequence"/>
</dbReference>
<dbReference type="STRING" id="1032488.HMPREF9371_1538"/>
<protein>
    <submittedName>
        <fullName evidence="1">Uncharacterized protein</fullName>
    </submittedName>
</protein>
<gene>
    <name evidence="1" type="ORF">HMPREF9371_1538</name>
</gene>
<evidence type="ECO:0000313" key="1">
    <source>
        <dbReference type="EMBL" id="EGY52242.1"/>
    </source>
</evidence>
<evidence type="ECO:0000313" key="2">
    <source>
        <dbReference type="Proteomes" id="UP000003019"/>
    </source>
</evidence>
<dbReference type="HOGENOM" id="CLU_3254577_0_0_4"/>
<dbReference type="AlphaFoldDB" id="G4CIU9"/>
<name>G4CIU9_9NEIS</name>
<sequence>MTRFASQASQRAGWDILPACFTQQMRSLIQNTAATLGDDDTP</sequence>
<keyword evidence="2" id="KW-1185">Reference proteome</keyword>
<accession>G4CIU9</accession>
<reference evidence="1 2" key="1">
    <citation type="submission" date="2011-05" db="EMBL/GenBank/DDBJ databases">
        <authorList>
            <person name="Muzny D."/>
            <person name="Qin X."/>
            <person name="Deng J."/>
            <person name="Jiang H."/>
            <person name="Liu Y."/>
            <person name="Qu J."/>
            <person name="Song X.-Z."/>
            <person name="Zhang L."/>
            <person name="Thornton R."/>
            <person name="Coyle M."/>
            <person name="Francisco L."/>
            <person name="Jackson L."/>
            <person name="Javaid M."/>
            <person name="Korchina V."/>
            <person name="Kovar C."/>
            <person name="Mata R."/>
            <person name="Mathew T."/>
            <person name="Ngo R."/>
            <person name="Nguyen L."/>
            <person name="Nguyen N."/>
            <person name="Okwuonu G."/>
            <person name="Ongeri F."/>
            <person name="Pham C."/>
            <person name="Simmons D."/>
            <person name="Wilczek-Boney K."/>
            <person name="Hale W."/>
            <person name="Jakkamsetti A."/>
            <person name="Pham P."/>
            <person name="Ruth R."/>
            <person name="San Lucas F."/>
            <person name="Warren J."/>
            <person name="Zhang J."/>
            <person name="Zhao Z."/>
            <person name="Zhou C."/>
            <person name="Zhu D."/>
            <person name="Lee S."/>
            <person name="Bess C."/>
            <person name="Blankenburg K."/>
            <person name="Forbes L."/>
            <person name="Fu Q."/>
            <person name="Gubbala S."/>
            <person name="Hirani K."/>
            <person name="Jayaseelan J.C."/>
            <person name="Lara F."/>
            <person name="Munidasa M."/>
            <person name="Palculict T."/>
            <person name="Patil S."/>
            <person name="Pu L.-L."/>
            <person name="Saada N."/>
            <person name="Tang L."/>
            <person name="Weissenberger G."/>
            <person name="Zhu Y."/>
            <person name="Hemphill L."/>
            <person name="Shang Y."/>
            <person name="Youmans B."/>
            <person name="Ayvaz T."/>
            <person name="Ross M."/>
            <person name="Santibanez J."/>
            <person name="Aqrawi P."/>
            <person name="Gross S."/>
            <person name="Joshi V."/>
            <person name="Fowler G."/>
            <person name="Nazareth L."/>
            <person name="Reid J."/>
            <person name="Worley K."/>
            <person name="Petrosino J."/>
            <person name="Highlander S."/>
            <person name="Gibbs R."/>
        </authorList>
    </citation>
    <scope>NUCLEOTIDE SEQUENCE [LARGE SCALE GENOMIC DNA]</scope>
    <source>
        <strain evidence="1 2">871</strain>
    </source>
</reference>